<accession>A0A1Y1RTD5</accession>
<keyword evidence="1" id="KW-0175">Coiled coil</keyword>
<feature type="domain" description="Peptidase M16C associated" evidence="2">
    <location>
        <begin position="466"/>
        <end position="720"/>
    </location>
</feature>
<keyword evidence="4" id="KW-1185">Reference proteome</keyword>
<evidence type="ECO:0000313" key="3">
    <source>
        <dbReference type="EMBL" id="ORC30692.1"/>
    </source>
</evidence>
<proteinExistence type="predicted"/>
<evidence type="ECO:0000256" key="1">
    <source>
        <dbReference type="SAM" id="Coils"/>
    </source>
</evidence>
<dbReference type="Gene3D" id="3.30.830.10">
    <property type="entry name" value="Metalloenzyme, LuxS/M16 peptidase-like"/>
    <property type="match status" value="4"/>
</dbReference>
<dbReference type="SUPFAM" id="SSF63411">
    <property type="entry name" value="LuxS/MPP-like metallohydrolase"/>
    <property type="match status" value="4"/>
</dbReference>
<dbReference type="InterPro" id="IPR013578">
    <property type="entry name" value="Peptidase_M16C_assoc"/>
</dbReference>
<dbReference type="InterPro" id="IPR007863">
    <property type="entry name" value="Peptidase_M16_C"/>
</dbReference>
<dbReference type="EMBL" id="MWQY01000029">
    <property type="protein sequence ID" value="ORC30692.1"/>
    <property type="molecule type" value="Genomic_DNA"/>
</dbReference>
<name>A0A1Y1RTD5_9SPIO</name>
<dbReference type="InterPro" id="IPR011249">
    <property type="entry name" value="Metalloenz_LuxS/M16"/>
</dbReference>
<protein>
    <recommendedName>
        <fullName evidence="2">Peptidase M16C associated domain-containing protein</fullName>
    </recommendedName>
</protein>
<evidence type="ECO:0000259" key="2">
    <source>
        <dbReference type="SMART" id="SM01264"/>
    </source>
</evidence>
<evidence type="ECO:0000313" key="4">
    <source>
        <dbReference type="Proteomes" id="UP000192343"/>
    </source>
</evidence>
<dbReference type="PANTHER" id="PTHR43016">
    <property type="entry name" value="PRESEQUENCE PROTEASE"/>
    <property type="match status" value="1"/>
</dbReference>
<dbReference type="AlphaFoldDB" id="A0A1Y1RTD5"/>
<gene>
    <name evidence="3" type="ORF">B4O97_17785</name>
</gene>
<dbReference type="SMART" id="SM01264">
    <property type="entry name" value="M16C_associated"/>
    <property type="match status" value="1"/>
</dbReference>
<feature type="coiled-coil region" evidence="1">
    <location>
        <begin position="657"/>
        <end position="684"/>
    </location>
</feature>
<reference evidence="3 4" key="1">
    <citation type="submission" date="2017-03" db="EMBL/GenBank/DDBJ databases">
        <title>Draft Genome sequence of Marispirochaeta sp. strain JC444.</title>
        <authorList>
            <person name="Shivani Y."/>
            <person name="Subhash Y."/>
            <person name="Sasikala C."/>
            <person name="Ramana C."/>
        </authorList>
    </citation>
    <scope>NUCLEOTIDE SEQUENCE [LARGE SCALE GENOMIC DNA]</scope>
    <source>
        <strain evidence="3 4">JC444</strain>
    </source>
</reference>
<dbReference type="RefSeq" id="WP_083052866.1">
    <property type="nucleotide sequence ID" value="NZ_MWQY01000029.1"/>
</dbReference>
<dbReference type="PANTHER" id="PTHR43016:SF13">
    <property type="entry name" value="PRESEQUENCE PROTEASE, MITOCHONDRIAL"/>
    <property type="match status" value="1"/>
</dbReference>
<dbReference type="GO" id="GO:0016485">
    <property type="term" value="P:protein processing"/>
    <property type="evidence" value="ECO:0007669"/>
    <property type="project" value="TreeGrafter"/>
</dbReference>
<comment type="caution">
    <text evidence="3">The sequence shown here is derived from an EMBL/GenBank/DDBJ whole genome shotgun (WGS) entry which is preliminary data.</text>
</comment>
<dbReference type="STRING" id="1963862.B4O97_17785"/>
<dbReference type="Pfam" id="PF22516">
    <property type="entry name" value="PreP_C"/>
    <property type="match status" value="1"/>
</dbReference>
<dbReference type="Pfam" id="PF05193">
    <property type="entry name" value="Peptidase_M16_C"/>
    <property type="match status" value="1"/>
</dbReference>
<dbReference type="Proteomes" id="UP000192343">
    <property type="component" value="Unassembled WGS sequence"/>
</dbReference>
<sequence length="988" mass="111753">MNMHHGQSIHGFRIESVSDLPEFRGRGISARHEATGLELFHLHNDDPENLFSFVFKTPPKDNSGVAHIVEHAVLAGSRRFPIKDPFLVLLKGSLNTFLNAMTYPDKTVYPGASTVPRDYYNLMTVYGDAVFFPLLRREIFLQEGVRLQPSEDGLELSGVVFNEMQGNYSSFESLVGEWSYRGLFPDSSYGYDSGGEPQAIRELSYEEFCRYHADYYHPSNCRIFLYGNIPTEEQLAFLQEQFLSSFDSPRQVDASISMEPDWDAPRTLTVNAPAGSGDEGGGENGASVLVSWRLRNVDDPEYLLAWEVLAEILLGNPGSPLYKALMDSRLGEDLSPSCGLDSELRDLVFSAGLRGMDPDRRESLEDTIFGLLKNLAAEGIPGEFREAALARIDFRHREIRGGVPFGLRLMGRALRGWLHGHRPETTMRYEEVIQSLKTRLQREPDYFSRLIREELLENTNRVVVTIRPDDQYYLHNEEDEKEWLSRKVSELGGEGVRKVTEEYRLMTSFQETPDSAEELAKVPCVSIEDLPREVKRYSLEDHLLNGRAGMVPVSLHETFCNGVVYLDLAIDVSGLEQDEYLLLPYFSKYLCNTGYPGVSYDRVATLLARHSGGFYSFLEASDRIDAPDDPALYLYFRIKALEAELPRTLEIISRLLNNGILDDRQRLKEELLELRNDMRSAVVSSGHSFASLRASRGFSGVLSLEELWRGIEQFLYINALSSDFDDSWKKLSRRMSALRKKLLTRERMLLNITADTGLLERIEPAVTEFFTAFPSGEKKKKRPLADALPVPRYQALLIPTTVNYAALAFPSSRLGDREHPYEDLLAHILKVESLWEKIRMQGGAYGAFASVNATEGVFAMASYRDPHTFRTFQAFRDSLAELKEGTDPLLLEKAVISVAGRELRPLAPGEEGMLAFRRRLYSISDDERQKKREIILSAGSEDIRRAAERLMSALDAHAKAVLVTSREGWKESAEIIPELASDYLNLPV</sequence>
<organism evidence="3 4">
    <name type="scientific">Marispirochaeta aestuarii</name>
    <dbReference type="NCBI Taxonomy" id="1963862"/>
    <lineage>
        <taxon>Bacteria</taxon>
        <taxon>Pseudomonadati</taxon>
        <taxon>Spirochaetota</taxon>
        <taxon>Spirochaetia</taxon>
        <taxon>Spirochaetales</taxon>
        <taxon>Spirochaetaceae</taxon>
        <taxon>Marispirochaeta</taxon>
    </lineage>
</organism>
<dbReference type="GO" id="GO:0004222">
    <property type="term" value="F:metalloendopeptidase activity"/>
    <property type="evidence" value="ECO:0007669"/>
    <property type="project" value="TreeGrafter"/>
</dbReference>
<dbReference type="OrthoDB" id="9762027at2"/>
<dbReference type="InterPro" id="IPR055130">
    <property type="entry name" value="PreP_C"/>
</dbReference>
<dbReference type="Pfam" id="PF08367">
    <property type="entry name" value="M16C_assoc"/>
    <property type="match status" value="1"/>
</dbReference>
<dbReference type="GO" id="GO:0046872">
    <property type="term" value="F:metal ion binding"/>
    <property type="evidence" value="ECO:0007669"/>
    <property type="project" value="InterPro"/>
</dbReference>